<keyword evidence="2" id="KW-1185">Reference proteome</keyword>
<dbReference type="EMBL" id="CP117811">
    <property type="protein sequence ID" value="WDE96770.1"/>
    <property type="molecule type" value="Genomic_DNA"/>
</dbReference>
<name>A0ABY7VRE0_9BACT</name>
<proteinExistence type="predicted"/>
<accession>A0ABY7VRE0</accession>
<evidence type="ECO:0000313" key="1">
    <source>
        <dbReference type="EMBL" id="WDE96770.1"/>
    </source>
</evidence>
<dbReference type="RefSeq" id="WP_274150835.1">
    <property type="nucleotide sequence ID" value="NZ_CP117811.1"/>
</dbReference>
<sequence>MKNIIYALSAITVILIVISPKLFTKKDEITVYNEKDYSLDTPTSTKTPVQRAPFMMSQPKAENGGLIALVAETPKYTWFIKIIGSYQGVKKQVANLEQVANTLDLAHGDHIHYDIPKDWVKKQASAMRIASFDAEGVDISISRLPSGQDLNANVLRWKKQIGLSGAPTEQELSTIKDQLYKITLFNEDKKDQQPSKTTSTKLTSQAPFASGSMPAVAANANAIMAAIIERPDATWFLKLIGPDEEVRNQANNIIQVIGAHSFDENNMLKYDVPADWKEVQSSSSMRIASYKSGQVDISLIKLGPNQNIDANVARWKGQVGISADAKLENEIKSFNIQGNSIHIVKLINDTPQPKAAEPAPSTQPPVNNPHEVKKLETLELNPSDKWIKTGEKTAMSLGKYELKIEAASYQLSITQMQGPMPMQRVYEMWFDQMGLKGKSPKDYIEKIKSTDGKELELIKISNDKEILISASFQGTSKIFFKLQGPASKADLALEEFKTLITSARFK</sequence>
<evidence type="ECO:0000313" key="2">
    <source>
        <dbReference type="Proteomes" id="UP001214250"/>
    </source>
</evidence>
<gene>
    <name evidence="1" type="ORF">PQO03_02195</name>
</gene>
<dbReference type="Proteomes" id="UP001214250">
    <property type="component" value="Chromosome 1"/>
</dbReference>
<evidence type="ECO:0008006" key="3">
    <source>
        <dbReference type="Google" id="ProtNLM"/>
    </source>
</evidence>
<protein>
    <recommendedName>
        <fullName evidence="3">DUF4340 domain-containing protein</fullName>
    </recommendedName>
</protein>
<organism evidence="1 2">
    <name type="scientific">Lentisphaera profundi</name>
    <dbReference type="NCBI Taxonomy" id="1658616"/>
    <lineage>
        <taxon>Bacteria</taxon>
        <taxon>Pseudomonadati</taxon>
        <taxon>Lentisphaerota</taxon>
        <taxon>Lentisphaeria</taxon>
        <taxon>Lentisphaerales</taxon>
        <taxon>Lentisphaeraceae</taxon>
        <taxon>Lentisphaera</taxon>
    </lineage>
</organism>
<reference evidence="1 2" key="1">
    <citation type="submission" date="2023-02" db="EMBL/GenBank/DDBJ databases">
        <title>Genome sequence of Lentisphaera profundi SAORIC-696.</title>
        <authorList>
            <person name="Kim e."/>
            <person name="Cho J.-C."/>
            <person name="Choi A."/>
            <person name="Kang I."/>
        </authorList>
    </citation>
    <scope>NUCLEOTIDE SEQUENCE [LARGE SCALE GENOMIC DNA]</scope>
    <source>
        <strain evidence="1 2">SAORIC-696</strain>
    </source>
</reference>